<name>A0AAJ0B0P2_9PEZI</name>
<dbReference type="Pfam" id="PF06985">
    <property type="entry name" value="HET"/>
    <property type="match status" value="1"/>
</dbReference>
<feature type="compositionally biased region" description="Polar residues" evidence="1">
    <location>
        <begin position="690"/>
        <end position="701"/>
    </location>
</feature>
<proteinExistence type="predicted"/>
<organism evidence="3 4">
    <name type="scientific">Echria macrotheca</name>
    <dbReference type="NCBI Taxonomy" id="438768"/>
    <lineage>
        <taxon>Eukaryota</taxon>
        <taxon>Fungi</taxon>
        <taxon>Dikarya</taxon>
        <taxon>Ascomycota</taxon>
        <taxon>Pezizomycotina</taxon>
        <taxon>Sordariomycetes</taxon>
        <taxon>Sordariomycetidae</taxon>
        <taxon>Sordariales</taxon>
        <taxon>Schizotheciaceae</taxon>
        <taxon>Echria</taxon>
    </lineage>
</organism>
<dbReference type="EMBL" id="MU839858">
    <property type="protein sequence ID" value="KAK1749432.1"/>
    <property type="molecule type" value="Genomic_DNA"/>
</dbReference>
<feature type="region of interest" description="Disordered" evidence="1">
    <location>
        <begin position="686"/>
        <end position="754"/>
    </location>
</feature>
<evidence type="ECO:0000313" key="4">
    <source>
        <dbReference type="Proteomes" id="UP001239445"/>
    </source>
</evidence>
<sequence>MPLCELCAALRCVNWQDPSNFLLDHHRSYAALRSSAQSGCSLCALLQEGFLHCRSHKDEYLLTYLPQADGNRQQRPAAEIEACVREVEKEYLAKPQPFYLQRVHSTVNGTGGTHGFEYCVGTFDPNPPMVQVVEITAGFTVTTGPDLAASGFLRRRQGPRHDLNLAASWLSECQTEHFFECRGEWDPQPPTRLLRVSQREDDLFVALIDSETDGLPYIALSHCWGQGVPPLRTLTTNHADHTMGIRVSSLPKTFRDAVTVAQHLGVEHLWIDSLCIIQDSAEDWERECPRMSSIYSNAVLTIAAHDAPNSAVGFLADYPQPPFSPVEISIKGISHNGEELESTAVVEYAPKGFYNSSKWQSILSTRGWVLQERVLSPRILSFHTNRLMWECNTHVRADDRHRPVQIEPGRVGAVEKRNLFAFRPSDSGDSPNMTEMLQYWDHIVTVYSACQLMYGTDRLPALSGIAQRFAACMEVDRYVAGLWESDLHYGLAWYSERHSRSMTRHCSAPVRAAPLLRPDSTAPSWSWASTECAVSFYQAPYVRKHLAIEAVVIEPRGMDPFGQIKVGSIRAAGRLSRIVIPDGQEDRWTMRFSGLDDHTEVLGEFYPDCPRASKFTSGSGQQVNQGDGQREIYALLLTLGGFNARRQLSSWTDLALERVELDDSESLGGEMVRTFRRIGLFRYSLDHGSPTHSSTASSQGSQRHDRDHGSQNTATSSGGSDAGGGVDCDDDSDGIVERPLSPHSTESDQGSGFVHYGYDYRDDGDSSGEISEDIGVENEELPPLPDLFAGCEKEFVIIV</sequence>
<dbReference type="PANTHER" id="PTHR33112:SF16">
    <property type="entry name" value="HETEROKARYON INCOMPATIBILITY DOMAIN-CONTAINING PROTEIN"/>
    <property type="match status" value="1"/>
</dbReference>
<dbReference type="AlphaFoldDB" id="A0AAJ0B0P2"/>
<dbReference type="PANTHER" id="PTHR33112">
    <property type="entry name" value="DOMAIN PROTEIN, PUTATIVE-RELATED"/>
    <property type="match status" value="1"/>
</dbReference>
<gene>
    <name evidence="3" type="ORF">QBC47DRAFT_441791</name>
</gene>
<accession>A0AAJ0B0P2</accession>
<dbReference type="InterPro" id="IPR010730">
    <property type="entry name" value="HET"/>
</dbReference>
<evidence type="ECO:0000313" key="3">
    <source>
        <dbReference type="EMBL" id="KAK1749432.1"/>
    </source>
</evidence>
<evidence type="ECO:0000259" key="2">
    <source>
        <dbReference type="Pfam" id="PF06985"/>
    </source>
</evidence>
<reference evidence="3" key="1">
    <citation type="submission" date="2023-06" db="EMBL/GenBank/DDBJ databases">
        <title>Genome-scale phylogeny and comparative genomics of the fungal order Sordariales.</title>
        <authorList>
            <consortium name="Lawrence Berkeley National Laboratory"/>
            <person name="Hensen N."/>
            <person name="Bonometti L."/>
            <person name="Westerberg I."/>
            <person name="Brannstrom I.O."/>
            <person name="Guillou S."/>
            <person name="Cros-Aarteil S."/>
            <person name="Calhoun S."/>
            <person name="Haridas S."/>
            <person name="Kuo A."/>
            <person name="Mondo S."/>
            <person name="Pangilinan J."/>
            <person name="Riley R."/>
            <person name="Labutti K."/>
            <person name="Andreopoulos B."/>
            <person name="Lipzen A."/>
            <person name="Chen C."/>
            <person name="Yanf M."/>
            <person name="Daum C."/>
            <person name="Ng V."/>
            <person name="Clum A."/>
            <person name="Steindorff A."/>
            <person name="Ohm R."/>
            <person name="Martin F."/>
            <person name="Silar P."/>
            <person name="Natvig D."/>
            <person name="Lalanne C."/>
            <person name="Gautier V."/>
            <person name="Ament-Velasquez S.L."/>
            <person name="Kruys A."/>
            <person name="Hutchinson M.I."/>
            <person name="Powell A.J."/>
            <person name="Barry K."/>
            <person name="Miller A.N."/>
            <person name="Grigoriev I.V."/>
            <person name="Debuchy R."/>
            <person name="Gladieux P."/>
            <person name="Thoren M.H."/>
            <person name="Johannesson H."/>
        </authorList>
    </citation>
    <scope>NUCLEOTIDE SEQUENCE</scope>
    <source>
        <strain evidence="3">PSN4</strain>
    </source>
</reference>
<keyword evidence="4" id="KW-1185">Reference proteome</keyword>
<evidence type="ECO:0000256" key="1">
    <source>
        <dbReference type="SAM" id="MobiDB-lite"/>
    </source>
</evidence>
<feature type="domain" description="Heterokaryon incompatibility" evidence="2">
    <location>
        <begin position="217"/>
        <end position="372"/>
    </location>
</feature>
<protein>
    <submittedName>
        <fullName evidence="3">Heterokaryon incompatibility protein-domain-containing protein</fullName>
    </submittedName>
</protein>
<dbReference type="Proteomes" id="UP001239445">
    <property type="component" value="Unassembled WGS sequence"/>
</dbReference>
<comment type="caution">
    <text evidence="3">The sequence shown here is derived from an EMBL/GenBank/DDBJ whole genome shotgun (WGS) entry which is preliminary data.</text>
</comment>